<dbReference type="PIRSF" id="PIRSF026649">
    <property type="entry name" value="MsbB"/>
    <property type="match status" value="1"/>
</dbReference>
<keyword evidence="5" id="KW-0472">Membrane</keyword>
<evidence type="ECO:0000313" key="8">
    <source>
        <dbReference type="Proteomes" id="UP001320148"/>
    </source>
</evidence>
<keyword evidence="8" id="KW-1185">Reference proteome</keyword>
<reference evidence="7 8" key="1">
    <citation type="submission" date="2021-02" db="EMBL/GenBank/DDBJ databases">
        <title>Complete genome of Desulfoluna sp. strain ASN36.</title>
        <authorList>
            <person name="Takahashi A."/>
            <person name="Kojima H."/>
            <person name="Fukui M."/>
        </authorList>
    </citation>
    <scope>NUCLEOTIDE SEQUENCE [LARGE SCALE GENOMIC DNA]</scope>
    <source>
        <strain evidence="7 8">ASN36</strain>
    </source>
</reference>
<dbReference type="Proteomes" id="UP001320148">
    <property type="component" value="Chromosome"/>
</dbReference>
<dbReference type="CDD" id="cd07984">
    <property type="entry name" value="LPLAT_LABLAT-like"/>
    <property type="match status" value="1"/>
</dbReference>
<organism evidence="7 8">
    <name type="scientific">Desulfoluna limicola</name>
    <dbReference type="NCBI Taxonomy" id="2810562"/>
    <lineage>
        <taxon>Bacteria</taxon>
        <taxon>Pseudomonadati</taxon>
        <taxon>Thermodesulfobacteriota</taxon>
        <taxon>Desulfobacteria</taxon>
        <taxon>Desulfobacterales</taxon>
        <taxon>Desulfolunaceae</taxon>
        <taxon>Desulfoluna</taxon>
    </lineage>
</organism>
<accession>A0ABM7PMQ3</accession>
<dbReference type="PANTHER" id="PTHR30606">
    <property type="entry name" value="LIPID A BIOSYNTHESIS LAUROYL ACYLTRANSFERASE"/>
    <property type="match status" value="1"/>
</dbReference>
<comment type="subcellular location">
    <subcellularLocation>
        <location evidence="1">Cell inner membrane</location>
    </subcellularLocation>
</comment>
<evidence type="ECO:0000256" key="3">
    <source>
        <dbReference type="ARBA" id="ARBA00022519"/>
    </source>
</evidence>
<dbReference type="InterPro" id="IPR004960">
    <property type="entry name" value="LipA_acyltrans"/>
</dbReference>
<evidence type="ECO:0000256" key="5">
    <source>
        <dbReference type="ARBA" id="ARBA00023136"/>
    </source>
</evidence>
<keyword evidence="2" id="KW-1003">Cell membrane</keyword>
<dbReference type="PANTHER" id="PTHR30606:SF10">
    <property type="entry name" value="PHOSPHATIDYLINOSITOL MANNOSIDE ACYLTRANSFERASE"/>
    <property type="match status" value="1"/>
</dbReference>
<dbReference type="Pfam" id="PF03279">
    <property type="entry name" value="Lip_A_acyltrans"/>
    <property type="match status" value="1"/>
</dbReference>
<dbReference type="GO" id="GO:0016746">
    <property type="term" value="F:acyltransferase activity"/>
    <property type="evidence" value="ECO:0007669"/>
    <property type="project" value="UniProtKB-KW"/>
</dbReference>
<keyword evidence="3" id="KW-0997">Cell inner membrane</keyword>
<keyword evidence="6 7" id="KW-0012">Acyltransferase</keyword>
<proteinExistence type="predicted"/>
<dbReference type="EMBL" id="AP024488">
    <property type="protein sequence ID" value="BCS98354.1"/>
    <property type="molecule type" value="Genomic_DNA"/>
</dbReference>
<evidence type="ECO:0000256" key="6">
    <source>
        <dbReference type="ARBA" id="ARBA00023315"/>
    </source>
</evidence>
<evidence type="ECO:0000256" key="1">
    <source>
        <dbReference type="ARBA" id="ARBA00004533"/>
    </source>
</evidence>
<gene>
    <name evidence="7" type="primary">waaM</name>
    <name evidence="7" type="ORF">DSLASN_39860</name>
</gene>
<keyword evidence="4" id="KW-0808">Transferase</keyword>
<evidence type="ECO:0000256" key="4">
    <source>
        <dbReference type="ARBA" id="ARBA00022679"/>
    </source>
</evidence>
<evidence type="ECO:0000256" key="2">
    <source>
        <dbReference type="ARBA" id="ARBA00022475"/>
    </source>
</evidence>
<name>A0ABM7PMQ3_9BACT</name>
<protein>
    <submittedName>
        <fullName evidence="7">Lipid A lauroyl acyltransferase</fullName>
    </submittedName>
</protein>
<sequence length="303" mass="34867">MSLKRIIDVLAYKLIRGLFLIVGLIPEKLAEYMANGIGGIWYRVDRRHRDAALENMTIAFEGRMSPEEIRELSRKAFNHIALVPFEMGRSLRWSWQDVWDRFRLYGVHHLDAAHKKGKGVLVLTCHMGNWEFLPTSMAASGYQIAAVYRPLDFKPMDRLILEMRERFGCRMYPTKNAVKGIFEELGKGNCVGLLSDQNAPKRHQGVFVEMFGKKASAHNGIAQLALMTGAPVVPYFVARDGKLVRGEFGPEIPLVNTGDLEADIFTNTQNYSYAFEKMIQKFPEQWFWVHRRWKTRPLDEQEG</sequence>
<evidence type="ECO:0000313" key="7">
    <source>
        <dbReference type="EMBL" id="BCS98354.1"/>
    </source>
</evidence>